<dbReference type="SUPFAM" id="SSF54909">
    <property type="entry name" value="Dimeric alpha+beta barrel"/>
    <property type="match status" value="1"/>
</dbReference>
<protein>
    <submittedName>
        <fullName evidence="5">Lrp/AsnC family transcriptional regulator, leucine-responsive regulatory protein</fullName>
    </submittedName>
</protein>
<dbReference type="Pfam" id="PF13412">
    <property type="entry name" value="HTH_24"/>
    <property type="match status" value="1"/>
</dbReference>
<dbReference type="InterPro" id="IPR011991">
    <property type="entry name" value="ArsR-like_HTH"/>
</dbReference>
<evidence type="ECO:0000313" key="5">
    <source>
        <dbReference type="EMBL" id="SDN99586.1"/>
    </source>
</evidence>
<dbReference type="Proteomes" id="UP000199602">
    <property type="component" value="Unassembled WGS sequence"/>
</dbReference>
<dbReference type="GO" id="GO:0006355">
    <property type="term" value="P:regulation of DNA-templated transcription"/>
    <property type="evidence" value="ECO:0007669"/>
    <property type="project" value="UniProtKB-ARBA"/>
</dbReference>
<evidence type="ECO:0000256" key="1">
    <source>
        <dbReference type="ARBA" id="ARBA00023015"/>
    </source>
</evidence>
<evidence type="ECO:0000313" key="6">
    <source>
        <dbReference type="Proteomes" id="UP000199602"/>
    </source>
</evidence>
<dbReference type="Gene3D" id="3.30.70.920">
    <property type="match status" value="1"/>
</dbReference>
<organism evidence="5 6">
    <name type="scientific">Desulfonauticus submarinus</name>
    <dbReference type="NCBI Taxonomy" id="206665"/>
    <lineage>
        <taxon>Bacteria</taxon>
        <taxon>Pseudomonadati</taxon>
        <taxon>Thermodesulfobacteriota</taxon>
        <taxon>Desulfovibrionia</taxon>
        <taxon>Desulfovibrionales</taxon>
        <taxon>Desulfonauticaceae</taxon>
        <taxon>Desulfonauticus</taxon>
    </lineage>
</organism>
<evidence type="ECO:0000256" key="2">
    <source>
        <dbReference type="ARBA" id="ARBA00023125"/>
    </source>
</evidence>
<dbReference type="SUPFAM" id="SSF46785">
    <property type="entry name" value="Winged helix' DNA-binding domain"/>
    <property type="match status" value="1"/>
</dbReference>
<dbReference type="PANTHER" id="PTHR30154">
    <property type="entry name" value="LEUCINE-RESPONSIVE REGULATORY PROTEIN"/>
    <property type="match status" value="1"/>
</dbReference>
<dbReference type="GO" id="GO:0043565">
    <property type="term" value="F:sequence-specific DNA binding"/>
    <property type="evidence" value="ECO:0007669"/>
    <property type="project" value="InterPro"/>
</dbReference>
<dbReference type="InterPro" id="IPR000485">
    <property type="entry name" value="AsnC-type_HTH_dom"/>
</dbReference>
<dbReference type="InterPro" id="IPR019888">
    <property type="entry name" value="Tscrpt_reg_AsnC-like"/>
</dbReference>
<evidence type="ECO:0000256" key="3">
    <source>
        <dbReference type="ARBA" id="ARBA00023163"/>
    </source>
</evidence>
<dbReference type="OrthoDB" id="9800326at2"/>
<sequence>MIDEIDKKILNLLQKNGKISNAEIARQLNMAPSGILERIRKLEKNGIIEKYEVRLNPKKLGLVLTVFILVKTEDSVGSTTIGYQLAQIEEVQEVYYIAGEFNYLIKARVAHTDSLTNLLKKFGQIEGVKDTRTTLVLQEILETLRVDLSQVKEKKNKRKRNNNKED</sequence>
<dbReference type="InterPro" id="IPR011008">
    <property type="entry name" value="Dimeric_a/b-barrel"/>
</dbReference>
<dbReference type="GO" id="GO:0005829">
    <property type="term" value="C:cytosol"/>
    <property type="evidence" value="ECO:0007669"/>
    <property type="project" value="TreeGrafter"/>
</dbReference>
<dbReference type="AlphaFoldDB" id="A0A1H0FY47"/>
<accession>A0A1H0FY47</accession>
<dbReference type="SMART" id="SM00344">
    <property type="entry name" value="HTH_ASNC"/>
    <property type="match status" value="1"/>
</dbReference>
<dbReference type="PANTHER" id="PTHR30154:SF34">
    <property type="entry name" value="TRANSCRIPTIONAL REGULATOR AZLB"/>
    <property type="match status" value="1"/>
</dbReference>
<dbReference type="STRING" id="206665.SAMN04488516_11526"/>
<name>A0A1H0FY47_9BACT</name>
<dbReference type="InterPro" id="IPR036388">
    <property type="entry name" value="WH-like_DNA-bd_sf"/>
</dbReference>
<dbReference type="EMBL" id="FNIN01000015">
    <property type="protein sequence ID" value="SDN99586.1"/>
    <property type="molecule type" value="Genomic_DNA"/>
</dbReference>
<keyword evidence="6" id="KW-1185">Reference proteome</keyword>
<reference evidence="5 6" key="1">
    <citation type="submission" date="2016-10" db="EMBL/GenBank/DDBJ databases">
        <authorList>
            <person name="de Groot N.N."/>
        </authorList>
    </citation>
    <scope>NUCLEOTIDE SEQUENCE [LARGE SCALE GENOMIC DNA]</scope>
    <source>
        <strain evidence="5 6">DSM 15269</strain>
    </source>
</reference>
<dbReference type="InterPro" id="IPR036390">
    <property type="entry name" value="WH_DNA-bd_sf"/>
</dbReference>
<dbReference type="Pfam" id="PF01037">
    <property type="entry name" value="AsnC_trans_reg"/>
    <property type="match status" value="1"/>
</dbReference>
<dbReference type="PROSITE" id="PS50956">
    <property type="entry name" value="HTH_ASNC_2"/>
    <property type="match status" value="1"/>
</dbReference>
<keyword evidence="3" id="KW-0804">Transcription</keyword>
<dbReference type="PRINTS" id="PR00033">
    <property type="entry name" value="HTHASNC"/>
</dbReference>
<dbReference type="RefSeq" id="WP_092066371.1">
    <property type="nucleotide sequence ID" value="NZ_FNIN01000015.1"/>
</dbReference>
<gene>
    <name evidence="5" type="ORF">SAMN04488516_11526</name>
</gene>
<feature type="domain" description="HTH asnC-type" evidence="4">
    <location>
        <begin position="2"/>
        <end position="63"/>
    </location>
</feature>
<dbReference type="Gene3D" id="1.10.10.10">
    <property type="entry name" value="Winged helix-like DNA-binding domain superfamily/Winged helix DNA-binding domain"/>
    <property type="match status" value="1"/>
</dbReference>
<dbReference type="GO" id="GO:0043200">
    <property type="term" value="P:response to amino acid"/>
    <property type="evidence" value="ECO:0007669"/>
    <property type="project" value="TreeGrafter"/>
</dbReference>
<dbReference type="CDD" id="cd00090">
    <property type="entry name" value="HTH_ARSR"/>
    <property type="match status" value="1"/>
</dbReference>
<evidence type="ECO:0000259" key="4">
    <source>
        <dbReference type="PROSITE" id="PS50956"/>
    </source>
</evidence>
<proteinExistence type="predicted"/>
<keyword evidence="1" id="KW-0805">Transcription regulation</keyword>
<dbReference type="InterPro" id="IPR019887">
    <property type="entry name" value="Tscrpt_reg_AsnC/Lrp_C"/>
</dbReference>
<keyword evidence="2" id="KW-0238">DNA-binding</keyword>